<sequence>MKQKSVPDVSIFAFDQRNGRSFSMDSELEDEFEGLMSSSAARNALAAAGGASRNNAVSTNNRSRTPKNGVGGGGGVGGVKQPEPTSLAMRPKMEDVVDNLESWFPNHDLDQPVGDPGASTATTLTTSSSQQADQLLRQQQRKADGRKSIRMIAKEQVHGDPLGRRRTRLWNSSVKELKQQP</sequence>
<proteinExistence type="predicted"/>
<feature type="region of interest" description="Disordered" evidence="1">
    <location>
        <begin position="44"/>
        <end position="181"/>
    </location>
</feature>
<feature type="compositionally biased region" description="Gly residues" evidence="1">
    <location>
        <begin position="69"/>
        <end position="78"/>
    </location>
</feature>
<comment type="caution">
    <text evidence="2">The sequence shown here is derived from an EMBL/GenBank/DDBJ whole genome shotgun (WGS) entry which is preliminary data.</text>
</comment>
<accession>A0A9W8JDG8</accession>
<evidence type="ECO:0000313" key="2">
    <source>
        <dbReference type="EMBL" id="KAJ2928758.1"/>
    </source>
</evidence>
<reference evidence="2" key="1">
    <citation type="submission" date="2022-06" db="EMBL/GenBank/DDBJ databases">
        <title>Genome Sequence of Candolleomyces eurysporus.</title>
        <authorList>
            <person name="Buettner E."/>
        </authorList>
    </citation>
    <scope>NUCLEOTIDE SEQUENCE</scope>
    <source>
        <strain evidence="2">VTCC 930004</strain>
    </source>
</reference>
<evidence type="ECO:0000256" key="1">
    <source>
        <dbReference type="SAM" id="MobiDB-lite"/>
    </source>
</evidence>
<gene>
    <name evidence="2" type="ORF">H1R20_g8154</name>
</gene>
<feature type="compositionally biased region" description="Basic and acidic residues" evidence="1">
    <location>
        <begin position="141"/>
        <end position="163"/>
    </location>
</feature>
<feature type="non-terminal residue" evidence="2">
    <location>
        <position position="181"/>
    </location>
</feature>
<protein>
    <submittedName>
        <fullName evidence="2">Uncharacterized protein</fullName>
    </submittedName>
</protein>
<feature type="compositionally biased region" description="Low complexity" evidence="1">
    <location>
        <begin position="44"/>
        <end position="56"/>
    </location>
</feature>
<dbReference type="Proteomes" id="UP001140091">
    <property type="component" value="Unassembled WGS sequence"/>
</dbReference>
<keyword evidence="3" id="KW-1185">Reference proteome</keyword>
<organism evidence="2 3">
    <name type="scientific">Candolleomyces eurysporus</name>
    <dbReference type="NCBI Taxonomy" id="2828524"/>
    <lineage>
        <taxon>Eukaryota</taxon>
        <taxon>Fungi</taxon>
        <taxon>Dikarya</taxon>
        <taxon>Basidiomycota</taxon>
        <taxon>Agaricomycotina</taxon>
        <taxon>Agaricomycetes</taxon>
        <taxon>Agaricomycetidae</taxon>
        <taxon>Agaricales</taxon>
        <taxon>Agaricineae</taxon>
        <taxon>Psathyrellaceae</taxon>
        <taxon>Candolleomyces</taxon>
    </lineage>
</organism>
<evidence type="ECO:0000313" key="3">
    <source>
        <dbReference type="Proteomes" id="UP001140091"/>
    </source>
</evidence>
<name>A0A9W8JDG8_9AGAR</name>
<dbReference type="EMBL" id="JANBPK010000919">
    <property type="protein sequence ID" value="KAJ2928758.1"/>
    <property type="molecule type" value="Genomic_DNA"/>
</dbReference>
<feature type="compositionally biased region" description="Low complexity" evidence="1">
    <location>
        <begin position="118"/>
        <end position="138"/>
    </location>
</feature>
<dbReference type="AlphaFoldDB" id="A0A9W8JDG8"/>